<feature type="transmembrane region" description="Helical" evidence="1">
    <location>
        <begin position="405"/>
        <end position="422"/>
    </location>
</feature>
<organism evidence="2 3">
    <name type="scientific">Mycolicibacterium psychrotolerans</name>
    <dbReference type="NCBI Taxonomy" id="216929"/>
    <lineage>
        <taxon>Bacteria</taxon>
        <taxon>Bacillati</taxon>
        <taxon>Actinomycetota</taxon>
        <taxon>Actinomycetes</taxon>
        <taxon>Mycobacteriales</taxon>
        <taxon>Mycobacteriaceae</taxon>
        <taxon>Mycolicibacterium</taxon>
    </lineage>
</organism>
<feature type="transmembrane region" description="Helical" evidence="1">
    <location>
        <begin position="24"/>
        <end position="45"/>
    </location>
</feature>
<dbReference type="Proteomes" id="UP000466514">
    <property type="component" value="Chromosome"/>
</dbReference>
<gene>
    <name evidence="2" type="ORF">MPSYJ_12650</name>
</gene>
<name>A0A7I7M6K0_9MYCO</name>
<feature type="transmembrane region" description="Helical" evidence="1">
    <location>
        <begin position="214"/>
        <end position="236"/>
    </location>
</feature>
<evidence type="ECO:0000313" key="3">
    <source>
        <dbReference type="Proteomes" id="UP000466514"/>
    </source>
</evidence>
<dbReference type="AlphaFoldDB" id="A0A7I7M6K0"/>
<feature type="transmembrane region" description="Helical" evidence="1">
    <location>
        <begin position="279"/>
        <end position="297"/>
    </location>
</feature>
<reference evidence="2 3" key="1">
    <citation type="journal article" date="2019" name="Emerg. Microbes Infect.">
        <title>Comprehensive subspecies identification of 175 nontuberculous mycobacteria species based on 7547 genomic profiles.</title>
        <authorList>
            <person name="Matsumoto Y."/>
            <person name="Kinjo T."/>
            <person name="Motooka D."/>
            <person name="Nabeya D."/>
            <person name="Jung N."/>
            <person name="Uechi K."/>
            <person name="Horii T."/>
            <person name="Iida T."/>
            <person name="Fujita J."/>
            <person name="Nakamura S."/>
        </authorList>
    </citation>
    <scope>NUCLEOTIDE SEQUENCE [LARGE SCALE GENOMIC DNA]</scope>
    <source>
        <strain evidence="2 3">JCM 13323</strain>
    </source>
</reference>
<dbReference type="KEGG" id="mpsc:MPSYJ_12650"/>
<feature type="transmembrane region" description="Helical" evidence="1">
    <location>
        <begin position="52"/>
        <end position="77"/>
    </location>
</feature>
<dbReference type="InterPro" id="IPR046671">
    <property type="entry name" value="DUF6541"/>
</dbReference>
<keyword evidence="3" id="KW-1185">Reference proteome</keyword>
<dbReference type="EMBL" id="AP022574">
    <property type="protein sequence ID" value="BBX67804.1"/>
    <property type="molecule type" value="Genomic_DNA"/>
</dbReference>
<feature type="transmembrane region" description="Helical" evidence="1">
    <location>
        <begin position="124"/>
        <end position="141"/>
    </location>
</feature>
<feature type="transmembrane region" description="Helical" evidence="1">
    <location>
        <begin position="504"/>
        <end position="523"/>
    </location>
</feature>
<keyword evidence="1" id="KW-1133">Transmembrane helix</keyword>
<protein>
    <submittedName>
        <fullName evidence="2">Membrane protein</fullName>
    </submittedName>
</protein>
<sequence length="670" mass="71170">MPDLALAAHAVAGTGHLGSHTSRVGFGFGVLLALLLLVGPGAIIARCGGLHWPAAVAVGPALTYGAAAMAIVPFGALGLPWNAASALLAVVVVAVAVTCLRVLLRRFTAPRPDDRAVPPRGAGLLVAGGVLLGAVLIWLAATRGLENWQSIPSTWDAVWHANTIRFILDTGQASPTHMGELRNIETHEALYYPSTFHAVAAVFAQLSGAAPTTAYTVSSVAVSSWLFPVSAAVLTWQLLRSRTGPWPTAGAAATAAALSASFTAVPYVEFDTASMPNLAAYGIAVPVFVLTTTTLAHRDRIPMAVLAVVGVFSVHITGGVVTVLLVAAWWLVEALRHPVRGRLTDTGTLLLVGAPAVAVLLPQFLGVLQQAEIIEGHSFVTHQGKKRALFDAVVQHTRHLNDFPIQWVLIALAAVGGVILLVRRVWWPLPVWLLLVVAIVHSSAPFGGPAGALTGTFSDLFYSDPRRLSAVVSMLLSAPAGIAAYTIVAAVVGRMGRLDPRLRYATGGAVLVLTCVVSAVLYLPRHEFLFGEKYDSVIIDGKDLEAFAHLAALPGARDTLVANANTDGTAWMYAVAGLHPLWTHYDYPVQQGPGYHRFIIWAYADDADTDPRVAEAVSALNIRYLLVSTPVVRGFVMPDGLASLDKSRSWEKIYDNGEARIYQWRGARPE</sequence>
<evidence type="ECO:0000256" key="1">
    <source>
        <dbReference type="SAM" id="Phobius"/>
    </source>
</evidence>
<evidence type="ECO:0000313" key="2">
    <source>
        <dbReference type="EMBL" id="BBX67804.1"/>
    </source>
</evidence>
<feature type="transmembrane region" description="Helical" evidence="1">
    <location>
        <begin position="83"/>
        <end position="104"/>
    </location>
</feature>
<feature type="transmembrane region" description="Helical" evidence="1">
    <location>
        <begin position="304"/>
        <end position="332"/>
    </location>
</feature>
<keyword evidence="1" id="KW-0812">Transmembrane</keyword>
<feature type="transmembrane region" description="Helical" evidence="1">
    <location>
        <begin position="248"/>
        <end position="267"/>
    </location>
</feature>
<accession>A0A7I7M6K0</accession>
<keyword evidence="1" id="KW-0472">Membrane</keyword>
<dbReference type="Pfam" id="PF20176">
    <property type="entry name" value="DUF6541"/>
    <property type="match status" value="1"/>
</dbReference>
<proteinExistence type="predicted"/>
<feature type="transmembrane region" description="Helical" evidence="1">
    <location>
        <begin position="468"/>
        <end position="492"/>
    </location>
</feature>